<dbReference type="OrthoDB" id="6516201at2759"/>
<keyword evidence="2" id="KW-1185">Reference proteome</keyword>
<dbReference type="AlphaFoldDB" id="A0A2B4R9T7"/>
<evidence type="ECO:0000313" key="2">
    <source>
        <dbReference type="Proteomes" id="UP000225706"/>
    </source>
</evidence>
<sequence length="706" mass="77765">LLLAYVMVPIVQREVNTFVDVVWNCHRIREQRDTFLPDGVPNHIYSFPDEYGLEDCNSSSLNTSTYFEGLEVTEEQLEEVAELSEVLTSNDDYLSAEFRNKCEQPHGPLNTKKTKPTAQGNAHLTIGRDFIYQVTSHINDWNNGAKCQHIALKAAFVLLAVGLQKPGPKSKPKEHQELLSKRLVQWKDGETNKLLREGRIIQSRIGKLRSTDPPDKSKVFPKLVLEGQINSALRSLSLSTSGSVLPLTDEVMAQLQQKHPSPQPAKLGSLLFGPINDEFPESVYSGINGETVRQAALRTKGSGGPCGVDANGFRRMLACKSFKQSSKTLCEVTATMAKTLCIHYIDRSTIEPLLASRLIPLDKGEGAVRPIGVAEVIRRICRKCVMNIAKGDVVDASGSLQLCAGKKSGSEAAIHAVHKIFKADDTDAVLLIDAPNAFNSLNRAAALHNIRVLCTVIAVYAINTYRHSPGYLSPVAMSDAKQCWFADDACGAGTISEIKQWWDGLNTFGPDIGYFPNGKKCWIIAKPEKEALVREAFKDTAINVTVEGQKHLGAVIGSRDYLQDYVNEKVTSWVNEVVQLAEFAQIQPQASYAAYTFGLKHRWTYFLRTLPDVQDLLEPLEEAISQVLIPAIVGRKCSKLDRDVLALPVRLGGLSLSNPCHEAAREHASSIQVTSSLVEHIMAQTHQLPDESLIESGRQAVKHGKA</sequence>
<comment type="caution">
    <text evidence="1">The sequence shown here is derived from an EMBL/GenBank/DDBJ whole genome shotgun (WGS) entry which is preliminary data.</text>
</comment>
<evidence type="ECO:0000313" key="1">
    <source>
        <dbReference type="EMBL" id="PFX13573.1"/>
    </source>
</evidence>
<accession>A0A2B4R9T7</accession>
<feature type="non-terminal residue" evidence="1">
    <location>
        <position position="1"/>
    </location>
</feature>
<name>A0A2B4R9T7_STYPI</name>
<proteinExistence type="predicted"/>
<gene>
    <name evidence="1" type="ORF">AWC38_SpisGene22326</name>
</gene>
<dbReference type="EMBL" id="LSMT01000942">
    <property type="protein sequence ID" value="PFX13573.1"/>
    <property type="molecule type" value="Genomic_DNA"/>
</dbReference>
<organism evidence="1 2">
    <name type="scientific">Stylophora pistillata</name>
    <name type="common">Smooth cauliflower coral</name>
    <dbReference type="NCBI Taxonomy" id="50429"/>
    <lineage>
        <taxon>Eukaryota</taxon>
        <taxon>Metazoa</taxon>
        <taxon>Cnidaria</taxon>
        <taxon>Anthozoa</taxon>
        <taxon>Hexacorallia</taxon>
        <taxon>Scleractinia</taxon>
        <taxon>Astrocoeniina</taxon>
        <taxon>Pocilloporidae</taxon>
        <taxon>Stylophora</taxon>
    </lineage>
</organism>
<evidence type="ECO:0008006" key="3">
    <source>
        <dbReference type="Google" id="ProtNLM"/>
    </source>
</evidence>
<reference evidence="2" key="1">
    <citation type="journal article" date="2017" name="bioRxiv">
        <title>Comparative analysis of the genomes of Stylophora pistillata and Acropora digitifera provides evidence for extensive differences between species of corals.</title>
        <authorList>
            <person name="Voolstra C.R."/>
            <person name="Li Y."/>
            <person name="Liew Y.J."/>
            <person name="Baumgarten S."/>
            <person name="Zoccola D."/>
            <person name="Flot J.-F."/>
            <person name="Tambutte S."/>
            <person name="Allemand D."/>
            <person name="Aranda M."/>
        </authorList>
    </citation>
    <scope>NUCLEOTIDE SEQUENCE [LARGE SCALE GENOMIC DNA]</scope>
</reference>
<protein>
    <recommendedName>
        <fullName evidence="3">Reverse transcriptase domain-containing protein</fullName>
    </recommendedName>
</protein>
<dbReference type="Proteomes" id="UP000225706">
    <property type="component" value="Unassembled WGS sequence"/>
</dbReference>